<organism evidence="1 2">
    <name type="scientific">Aldrovandia affinis</name>
    <dbReference type="NCBI Taxonomy" id="143900"/>
    <lineage>
        <taxon>Eukaryota</taxon>
        <taxon>Metazoa</taxon>
        <taxon>Chordata</taxon>
        <taxon>Craniata</taxon>
        <taxon>Vertebrata</taxon>
        <taxon>Euteleostomi</taxon>
        <taxon>Actinopterygii</taxon>
        <taxon>Neopterygii</taxon>
        <taxon>Teleostei</taxon>
        <taxon>Notacanthiformes</taxon>
        <taxon>Halosauridae</taxon>
        <taxon>Aldrovandia</taxon>
    </lineage>
</organism>
<dbReference type="EMBL" id="JAINUG010000017">
    <property type="protein sequence ID" value="KAJ8413001.1"/>
    <property type="molecule type" value="Genomic_DNA"/>
</dbReference>
<keyword evidence="2" id="KW-1185">Reference proteome</keyword>
<name>A0AAD7T3X6_9TELE</name>
<protein>
    <submittedName>
        <fullName evidence="1">Uncharacterized protein</fullName>
    </submittedName>
</protein>
<accession>A0AAD7T3X6</accession>
<dbReference type="AlphaFoldDB" id="A0AAD7T3X6"/>
<reference evidence="1" key="1">
    <citation type="journal article" date="2023" name="Science">
        <title>Genome structures resolve the early diversification of teleost fishes.</title>
        <authorList>
            <person name="Parey E."/>
            <person name="Louis A."/>
            <person name="Montfort J."/>
            <person name="Bouchez O."/>
            <person name="Roques C."/>
            <person name="Iampietro C."/>
            <person name="Lluch J."/>
            <person name="Castinel A."/>
            <person name="Donnadieu C."/>
            <person name="Desvignes T."/>
            <person name="Floi Bucao C."/>
            <person name="Jouanno E."/>
            <person name="Wen M."/>
            <person name="Mejri S."/>
            <person name="Dirks R."/>
            <person name="Jansen H."/>
            <person name="Henkel C."/>
            <person name="Chen W.J."/>
            <person name="Zahm M."/>
            <person name="Cabau C."/>
            <person name="Klopp C."/>
            <person name="Thompson A.W."/>
            <person name="Robinson-Rechavi M."/>
            <person name="Braasch I."/>
            <person name="Lecointre G."/>
            <person name="Bobe J."/>
            <person name="Postlethwait J.H."/>
            <person name="Berthelot C."/>
            <person name="Roest Crollius H."/>
            <person name="Guiguen Y."/>
        </authorList>
    </citation>
    <scope>NUCLEOTIDE SEQUENCE</scope>
    <source>
        <strain evidence="1">NC1722</strain>
    </source>
</reference>
<evidence type="ECO:0000313" key="1">
    <source>
        <dbReference type="EMBL" id="KAJ8413001.1"/>
    </source>
</evidence>
<proteinExistence type="predicted"/>
<comment type="caution">
    <text evidence="1">The sequence shown here is derived from an EMBL/GenBank/DDBJ whole genome shotgun (WGS) entry which is preliminary data.</text>
</comment>
<evidence type="ECO:0000313" key="2">
    <source>
        <dbReference type="Proteomes" id="UP001221898"/>
    </source>
</evidence>
<sequence>MFRHAPGLAGGRAGRLCVNRRRVSKQRADLGERLRRPVFQTLPSCGSPQAPIIVSLSCRSAADKTPELFGDPGLGDVCPSSSLSFSTPLRVWRGIGPRRGSTQTAGRREISITGVPGSRRESGYYRECDFLKCRVRVAVFAVMRRSPSALPREGGERECAPACLTLASGENGNEKQWKYRKVLDISPAP</sequence>
<dbReference type="Proteomes" id="UP001221898">
    <property type="component" value="Unassembled WGS sequence"/>
</dbReference>
<gene>
    <name evidence="1" type="ORF">AAFF_G00105830</name>
</gene>